<dbReference type="AlphaFoldDB" id="A0AAV9X8X8"/>
<dbReference type="Gene3D" id="1.20.120.1020">
    <property type="entry name" value="Prion-inhibition and propagation, HeLo domain"/>
    <property type="match status" value="1"/>
</dbReference>
<evidence type="ECO:0000313" key="2">
    <source>
        <dbReference type="Proteomes" id="UP001365542"/>
    </source>
</evidence>
<gene>
    <name evidence="1" type="ORF">TWF694_011022</name>
</gene>
<protein>
    <submittedName>
        <fullName evidence="1">Uncharacterized protein</fullName>
    </submittedName>
</protein>
<proteinExistence type="predicted"/>
<dbReference type="Proteomes" id="UP001365542">
    <property type="component" value="Unassembled WGS sequence"/>
</dbReference>
<dbReference type="EMBL" id="JAVHJO010000008">
    <property type="protein sequence ID" value="KAK6538140.1"/>
    <property type="molecule type" value="Genomic_DNA"/>
</dbReference>
<reference evidence="1 2" key="1">
    <citation type="submission" date="2019-10" db="EMBL/GenBank/DDBJ databases">
        <authorList>
            <person name="Palmer J.M."/>
        </authorList>
    </citation>
    <scope>NUCLEOTIDE SEQUENCE [LARGE SCALE GENOMIC DNA]</scope>
    <source>
        <strain evidence="1 2">TWF694</strain>
    </source>
</reference>
<comment type="caution">
    <text evidence="1">The sequence shown here is derived from an EMBL/GenBank/DDBJ whole genome shotgun (WGS) entry which is preliminary data.</text>
</comment>
<organism evidence="1 2">
    <name type="scientific">Orbilia ellipsospora</name>
    <dbReference type="NCBI Taxonomy" id="2528407"/>
    <lineage>
        <taxon>Eukaryota</taxon>
        <taxon>Fungi</taxon>
        <taxon>Dikarya</taxon>
        <taxon>Ascomycota</taxon>
        <taxon>Pezizomycotina</taxon>
        <taxon>Orbiliomycetes</taxon>
        <taxon>Orbiliales</taxon>
        <taxon>Orbiliaceae</taxon>
        <taxon>Orbilia</taxon>
    </lineage>
</organism>
<evidence type="ECO:0000313" key="1">
    <source>
        <dbReference type="EMBL" id="KAK6538140.1"/>
    </source>
</evidence>
<accession>A0AAV9X8X8</accession>
<sequence>MKPIVEEVAGSLMCKNRFNQWLAKQKIPTRRTAFRWAIQDGAKLDKLTADTSSLLDGLFDILPMDMKLYSLRILVGVVADSTAEHSEILRQAAQELSQSSAGDSSALKAAAAAALNRRDLAQWELGMDEMTLSVYE</sequence>
<keyword evidence="2" id="KW-1185">Reference proteome</keyword>
<dbReference type="InterPro" id="IPR038305">
    <property type="entry name" value="HeLo_sf"/>
</dbReference>
<name>A0AAV9X8X8_9PEZI</name>